<dbReference type="AlphaFoldDB" id="A0A814XPR8"/>
<gene>
    <name evidence="2" type="ORF">SEV965_LOCUS21937</name>
</gene>
<protein>
    <submittedName>
        <fullName evidence="2">Uncharacterized protein</fullName>
    </submittedName>
</protein>
<proteinExistence type="predicted"/>
<reference evidence="2" key="1">
    <citation type="submission" date="2021-02" db="EMBL/GenBank/DDBJ databases">
        <authorList>
            <person name="Nowell W R."/>
        </authorList>
    </citation>
    <scope>NUCLEOTIDE SEQUENCE</scope>
</reference>
<feature type="compositionally biased region" description="Polar residues" evidence="1">
    <location>
        <begin position="71"/>
        <end position="80"/>
    </location>
</feature>
<evidence type="ECO:0000256" key="1">
    <source>
        <dbReference type="SAM" id="MobiDB-lite"/>
    </source>
</evidence>
<accession>A0A814XPR8</accession>
<comment type="caution">
    <text evidence="2">The sequence shown here is derived from an EMBL/GenBank/DDBJ whole genome shotgun (WGS) entry which is preliminary data.</text>
</comment>
<dbReference type="EMBL" id="CAJNOU010001520">
    <property type="protein sequence ID" value="CAF1216275.1"/>
    <property type="molecule type" value="Genomic_DNA"/>
</dbReference>
<name>A0A814XPR8_9BILA</name>
<dbReference type="Proteomes" id="UP000663889">
    <property type="component" value="Unassembled WGS sequence"/>
</dbReference>
<organism evidence="2 3">
    <name type="scientific">Rotaria sordida</name>
    <dbReference type="NCBI Taxonomy" id="392033"/>
    <lineage>
        <taxon>Eukaryota</taxon>
        <taxon>Metazoa</taxon>
        <taxon>Spiralia</taxon>
        <taxon>Gnathifera</taxon>
        <taxon>Rotifera</taxon>
        <taxon>Eurotatoria</taxon>
        <taxon>Bdelloidea</taxon>
        <taxon>Philodinida</taxon>
        <taxon>Philodinidae</taxon>
        <taxon>Rotaria</taxon>
    </lineage>
</organism>
<feature type="compositionally biased region" description="Polar residues" evidence="1">
    <location>
        <begin position="51"/>
        <end position="60"/>
    </location>
</feature>
<evidence type="ECO:0000313" key="2">
    <source>
        <dbReference type="EMBL" id="CAF1216275.1"/>
    </source>
</evidence>
<feature type="region of interest" description="Disordered" evidence="1">
    <location>
        <begin position="16"/>
        <end position="80"/>
    </location>
</feature>
<sequence length="80" mass="8624">MEGPDTEASFTYVCTKPMSKSHETNPRTPFNSSAGDLKRTSPPLPPIRRSLISNISSTTNEKQHGGFIPSLGTSEVSTTN</sequence>
<evidence type="ECO:0000313" key="3">
    <source>
        <dbReference type="Proteomes" id="UP000663889"/>
    </source>
</evidence>